<dbReference type="PANTHER" id="PTHR10443">
    <property type="entry name" value="MICROSOMAL DIPEPTIDASE"/>
    <property type="match status" value="1"/>
</dbReference>
<dbReference type="Proteomes" id="UP000275727">
    <property type="component" value="Chromosome"/>
</dbReference>
<dbReference type="PROSITE" id="PS51318">
    <property type="entry name" value="TAT"/>
    <property type="match status" value="1"/>
</dbReference>
<dbReference type="KEGG" id="smic:SmB9_18610"/>
<feature type="signal peptide" evidence="1">
    <location>
        <begin position="1"/>
        <end position="21"/>
    </location>
</feature>
<dbReference type="GO" id="GO:0006508">
    <property type="term" value="P:proteolysis"/>
    <property type="evidence" value="ECO:0007669"/>
    <property type="project" value="InterPro"/>
</dbReference>
<dbReference type="Gene3D" id="3.20.20.140">
    <property type="entry name" value="Metal-dependent hydrolases"/>
    <property type="match status" value="1"/>
</dbReference>
<dbReference type="GO" id="GO:0070573">
    <property type="term" value="F:metallodipeptidase activity"/>
    <property type="evidence" value="ECO:0007669"/>
    <property type="project" value="InterPro"/>
</dbReference>
<dbReference type="Pfam" id="PF01244">
    <property type="entry name" value="Peptidase_M19"/>
    <property type="match status" value="1"/>
</dbReference>
<dbReference type="EMBL" id="AP018711">
    <property type="protein sequence ID" value="BBE34203.1"/>
    <property type="molecule type" value="Genomic_DNA"/>
</dbReference>
<sequence length="370" mass="40446">MERRTFLTLAGAGAVASAASAASLAQVAPAPAAELKNYVVDGSDVSMLSVQYLDLLNAGGVDVVLANGITSLFDFSVALDFIGRHDARIALVRKFTDIAEAKRQGKVAWIFGWQFADFLQTSAGNRWDTMPPMHGLRAYYELGLRCVGLAYNVGNQFAGGCLDPTMPLTKAGRYLAQEMQEMGILMDCGGHTGEQSSLDIISLAKRPVVCTHSNAKTLNDNPRATSDRVIEGIARTGGVFGVNAISTFLTWGYKDVNKDRVRDRPPTAKLDRFLDEIDYLMRLIGPDHIGIGPDFTHGRGSFKVDPTKSFSFPIEMTFGEDGIEYVQGFEDISKLGNVRAGLVKRNYSKENIDKILGGNWMRVYQLAWNA</sequence>
<keyword evidence="5" id="KW-1185">Reference proteome</keyword>
<accession>A0AAD1D6G4</accession>
<name>A0AAD1D6G4_SPHMI</name>
<dbReference type="Proteomes" id="UP000276029">
    <property type="component" value="Unassembled WGS sequence"/>
</dbReference>
<evidence type="ECO:0000313" key="5">
    <source>
        <dbReference type="Proteomes" id="UP000276029"/>
    </source>
</evidence>
<keyword evidence="1" id="KW-0732">Signal</keyword>
<protein>
    <submittedName>
        <fullName evidence="3">Membrane dipeptidase</fullName>
    </submittedName>
</protein>
<proteinExistence type="predicted"/>
<dbReference type="RefSeq" id="WP_160119152.1">
    <property type="nucleotide sequence ID" value="NZ_AP018711.1"/>
</dbReference>
<organism evidence="2 4">
    <name type="scientific">Sphingosinicella microcystinivorans</name>
    <dbReference type="NCBI Taxonomy" id="335406"/>
    <lineage>
        <taxon>Bacteria</taxon>
        <taxon>Pseudomonadati</taxon>
        <taxon>Pseudomonadota</taxon>
        <taxon>Alphaproteobacteria</taxon>
        <taxon>Sphingomonadales</taxon>
        <taxon>Sphingosinicellaceae</taxon>
        <taxon>Sphingosinicella</taxon>
    </lineage>
</organism>
<gene>
    <name evidence="3" type="ORF">DFR51_0792</name>
    <name evidence="2" type="ORF">SmB9_18610</name>
</gene>
<dbReference type="InterPro" id="IPR006311">
    <property type="entry name" value="TAT_signal"/>
</dbReference>
<dbReference type="EMBL" id="RBWX01000007">
    <property type="protein sequence ID" value="RKS91235.1"/>
    <property type="molecule type" value="Genomic_DNA"/>
</dbReference>
<reference evidence="2 4" key="1">
    <citation type="submission" date="2018-06" db="EMBL/GenBank/DDBJ databases">
        <title>Complete Genome Sequence of the Microcystin-Degrading Bacterium Sphingosinicella microcystinivorans Strain B-9.</title>
        <authorList>
            <person name="Jin H."/>
            <person name="Nishizawa T."/>
            <person name="Guo Y."/>
            <person name="Nishizawa A."/>
            <person name="Park H."/>
            <person name="Kato H."/>
            <person name="Tsuji K."/>
            <person name="Harada K."/>
        </authorList>
    </citation>
    <scope>NUCLEOTIDE SEQUENCE [LARGE SCALE GENOMIC DNA]</scope>
    <source>
        <strain evidence="2 4">B9</strain>
    </source>
</reference>
<evidence type="ECO:0000256" key="1">
    <source>
        <dbReference type="SAM" id="SignalP"/>
    </source>
</evidence>
<dbReference type="SUPFAM" id="SSF51556">
    <property type="entry name" value="Metallo-dependent hydrolases"/>
    <property type="match status" value="1"/>
</dbReference>
<dbReference type="PROSITE" id="PS51365">
    <property type="entry name" value="RENAL_DIPEPTIDASE_2"/>
    <property type="match status" value="1"/>
</dbReference>
<evidence type="ECO:0000313" key="3">
    <source>
        <dbReference type="EMBL" id="RKS91235.1"/>
    </source>
</evidence>
<reference evidence="3 5" key="2">
    <citation type="submission" date="2018-10" db="EMBL/GenBank/DDBJ databases">
        <title>Genomic Encyclopedia of Type Strains, Phase IV (KMG-IV): sequencing the most valuable type-strain genomes for metagenomic binning, comparative biology and taxonomic classification.</title>
        <authorList>
            <person name="Goeker M."/>
        </authorList>
    </citation>
    <scope>NUCLEOTIDE SEQUENCE [LARGE SCALE GENOMIC DNA]</scope>
    <source>
        <strain evidence="3 5">DSM 19791</strain>
    </source>
</reference>
<dbReference type="InterPro" id="IPR008257">
    <property type="entry name" value="Pept_M19"/>
</dbReference>
<dbReference type="InterPro" id="IPR032466">
    <property type="entry name" value="Metal_Hydrolase"/>
</dbReference>
<evidence type="ECO:0000313" key="4">
    <source>
        <dbReference type="Proteomes" id="UP000275727"/>
    </source>
</evidence>
<evidence type="ECO:0000313" key="2">
    <source>
        <dbReference type="EMBL" id="BBE34203.1"/>
    </source>
</evidence>
<feature type="chain" id="PRO_5042009745" evidence="1">
    <location>
        <begin position="22"/>
        <end position="370"/>
    </location>
</feature>
<dbReference type="PANTHER" id="PTHR10443:SF12">
    <property type="entry name" value="DIPEPTIDASE"/>
    <property type="match status" value="1"/>
</dbReference>
<dbReference type="AlphaFoldDB" id="A0AAD1D6G4"/>